<proteinExistence type="predicted"/>
<comment type="caution">
    <text evidence="2">The sequence shown here is derived from an EMBL/GenBank/DDBJ whole genome shotgun (WGS) entry which is preliminary data.</text>
</comment>
<dbReference type="EMBL" id="WFKK01000001">
    <property type="protein sequence ID" value="KAB7891446.1"/>
    <property type="molecule type" value="Genomic_DNA"/>
</dbReference>
<keyword evidence="1" id="KW-0175">Coiled coil</keyword>
<feature type="coiled-coil region" evidence="1">
    <location>
        <begin position="127"/>
        <end position="154"/>
    </location>
</feature>
<sequence length="269" mass="31718">MAKREKIFISNGTDISVMIDEDVYDIVVNKLETEVREVANYPINEVKSLFEAFIVELEKTVELIKTKNISLDIEFSERFEALLCNSSNTYTRALFTALTDIKLPRTIKDTKICFNEYFGSELEDYRFKKSEIEKKEKEDEKAKIRKEKEDYFATSIIWNKNVVSDLTNAQIARAIKVLEKEYNWSDDGILSLKDKLEKVNPSVRRINDNMHKWNRRHYNKLDAREQDEYEEKLKNGFSYDCGIVDVFYDIPKIVFDVLDLEIINNREDA</sequence>
<accession>A0A6L4WWN5</accession>
<evidence type="ECO:0000256" key="1">
    <source>
        <dbReference type="SAM" id="Coils"/>
    </source>
</evidence>
<organism evidence="2 3">
    <name type="scientific">Poseidonibacter ostreae</name>
    <dbReference type="NCBI Taxonomy" id="2654171"/>
    <lineage>
        <taxon>Bacteria</taxon>
        <taxon>Pseudomonadati</taxon>
        <taxon>Campylobacterota</taxon>
        <taxon>Epsilonproteobacteria</taxon>
        <taxon>Campylobacterales</taxon>
        <taxon>Arcobacteraceae</taxon>
        <taxon>Poseidonibacter</taxon>
    </lineage>
</organism>
<dbReference type="AlphaFoldDB" id="A0A6L4WWN5"/>
<name>A0A6L4WWN5_9BACT</name>
<gene>
    <name evidence="2" type="ORF">GBG19_00995</name>
</gene>
<evidence type="ECO:0000313" key="2">
    <source>
        <dbReference type="EMBL" id="KAB7891446.1"/>
    </source>
</evidence>
<reference evidence="2 3" key="1">
    <citation type="submission" date="2019-10" db="EMBL/GenBank/DDBJ databases">
        <title>Poseidonibacter ostreae sp. nov., isolated from the gut of the Ostrea denselamellosa.</title>
        <authorList>
            <person name="Choi A."/>
        </authorList>
    </citation>
    <scope>NUCLEOTIDE SEQUENCE [LARGE SCALE GENOMIC DNA]</scope>
    <source>
        <strain evidence="2 3">SJOD-M-33</strain>
    </source>
</reference>
<evidence type="ECO:0000313" key="3">
    <source>
        <dbReference type="Proteomes" id="UP000472839"/>
    </source>
</evidence>
<dbReference type="RefSeq" id="WP_152279549.1">
    <property type="nucleotide sequence ID" value="NZ_WFKK01000001.1"/>
</dbReference>
<protein>
    <submittedName>
        <fullName evidence="2">Uncharacterized protein</fullName>
    </submittedName>
</protein>
<dbReference type="Proteomes" id="UP000472839">
    <property type="component" value="Unassembled WGS sequence"/>
</dbReference>